<feature type="domain" description="RNA polymerase sigma-70 region 2" evidence="5">
    <location>
        <begin position="36"/>
        <end position="103"/>
    </location>
</feature>
<sequence>MPFRESNHGKERGGGLSTEELVMAAQCGDHEAFHQLVSINKKKLYSIAVAYLKDENDALEAIQETTCRAYTKLAKLKEPIYFQTWLIRILIRCCIDEQKRKRKMMPLFHVTEPLAADLELDFKMSMEMAINLLAPKLRHIIILKYYEDMTLSEIANLLEKPEGTVKTWLNKGLKELRMYLSKEGEYEYVQPN</sequence>
<comment type="caution">
    <text evidence="7">The sequence shown here is derived from an EMBL/GenBank/DDBJ whole genome shotgun (WGS) entry which is preliminary data.</text>
</comment>
<evidence type="ECO:0000313" key="8">
    <source>
        <dbReference type="Proteomes" id="UP000186666"/>
    </source>
</evidence>
<evidence type="ECO:0000256" key="4">
    <source>
        <dbReference type="ARBA" id="ARBA00023163"/>
    </source>
</evidence>
<dbReference type="InterPro" id="IPR036388">
    <property type="entry name" value="WH-like_DNA-bd_sf"/>
</dbReference>
<keyword evidence="3" id="KW-0731">Sigma factor</keyword>
<dbReference type="Pfam" id="PF08281">
    <property type="entry name" value="Sigma70_r4_2"/>
    <property type="match status" value="1"/>
</dbReference>
<dbReference type="InterPro" id="IPR013249">
    <property type="entry name" value="RNA_pol_sigma70_r4_t2"/>
</dbReference>
<evidence type="ECO:0000256" key="3">
    <source>
        <dbReference type="ARBA" id="ARBA00023082"/>
    </source>
</evidence>
<dbReference type="SUPFAM" id="SSF88946">
    <property type="entry name" value="Sigma2 domain of RNA polymerase sigma factors"/>
    <property type="match status" value="1"/>
</dbReference>
<proteinExistence type="inferred from homology"/>
<evidence type="ECO:0000259" key="5">
    <source>
        <dbReference type="Pfam" id="PF04542"/>
    </source>
</evidence>
<dbReference type="SUPFAM" id="SSF88659">
    <property type="entry name" value="Sigma3 and sigma4 domains of RNA polymerase sigma factors"/>
    <property type="match status" value="1"/>
</dbReference>
<dbReference type="InterPro" id="IPR013325">
    <property type="entry name" value="RNA_pol_sigma_r2"/>
</dbReference>
<dbReference type="PANTHER" id="PTHR43133">
    <property type="entry name" value="RNA POLYMERASE ECF-TYPE SIGMA FACTO"/>
    <property type="match status" value="1"/>
</dbReference>
<dbReference type="InterPro" id="IPR039425">
    <property type="entry name" value="RNA_pol_sigma-70-like"/>
</dbReference>
<dbReference type="InterPro" id="IPR014284">
    <property type="entry name" value="RNA_pol_sigma-70_dom"/>
</dbReference>
<dbReference type="InterPro" id="IPR013324">
    <property type="entry name" value="RNA_pol_sigma_r3/r4-like"/>
</dbReference>
<name>A0ABY1JJ96_9BACL</name>
<dbReference type="Gene3D" id="1.10.10.10">
    <property type="entry name" value="Winged helix-like DNA-binding domain superfamily/Winged helix DNA-binding domain"/>
    <property type="match status" value="1"/>
</dbReference>
<protein>
    <submittedName>
        <fullName evidence="7">RNA polymerase, sigma subunit, SigV</fullName>
    </submittedName>
</protein>
<evidence type="ECO:0000313" key="7">
    <source>
        <dbReference type="EMBL" id="SIQ28423.1"/>
    </source>
</evidence>
<comment type="similarity">
    <text evidence="1">Belongs to the sigma-70 factor family. ECF subfamily.</text>
</comment>
<feature type="domain" description="RNA polymerase sigma factor 70 region 4 type 2" evidence="6">
    <location>
        <begin position="125"/>
        <end position="176"/>
    </location>
</feature>
<dbReference type="Proteomes" id="UP000186666">
    <property type="component" value="Unassembled WGS sequence"/>
</dbReference>
<dbReference type="EMBL" id="FTNK01000001">
    <property type="protein sequence ID" value="SIQ28423.1"/>
    <property type="molecule type" value="Genomic_DNA"/>
</dbReference>
<keyword evidence="2" id="KW-0805">Transcription regulation</keyword>
<keyword evidence="8" id="KW-1185">Reference proteome</keyword>
<evidence type="ECO:0000256" key="1">
    <source>
        <dbReference type="ARBA" id="ARBA00010641"/>
    </source>
</evidence>
<organism evidence="7 8">
    <name type="scientific">Paenibacillus macquariensis</name>
    <dbReference type="NCBI Taxonomy" id="948756"/>
    <lineage>
        <taxon>Bacteria</taxon>
        <taxon>Bacillati</taxon>
        <taxon>Bacillota</taxon>
        <taxon>Bacilli</taxon>
        <taxon>Bacillales</taxon>
        <taxon>Paenibacillaceae</taxon>
        <taxon>Paenibacillus</taxon>
    </lineage>
</organism>
<reference evidence="7 8" key="1">
    <citation type="submission" date="2017-01" db="EMBL/GenBank/DDBJ databases">
        <authorList>
            <person name="Varghese N."/>
            <person name="Submissions S."/>
        </authorList>
    </citation>
    <scope>NUCLEOTIDE SEQUENCE [LARGE SCALE GENOMIC DNA]</scope>
    <source>
        <strain evidence="7 8">ATCC 23464</strain>
    </source>
</reference>
<evidence type="ECO:0000256" key="2">
    <source>
        <dbReference type="ARBA" id="ARBA00023015"/>
    </source>
</evidence>
<dbReference type="CDD" id="cd06171">
    <property type="entry name" value="Sigma70_r4"/>
    <property type="match status" value="1"/>
</dbReference>
<dbReference type="PANTHER" id="PTHR43133:SF51">
    <property type="entry name" value="RNA POLYMERASE SIGMA FACTOR"/>
    <property type="match status" value="1"/>
</dbReference>
<dbReference type="InterPro" id="IPR007627">
    <property type="entry name" value="RNA_pol_sigma70_r2"/>
</dbReference>
<dbReference type="Gene3D" id="1.10.1740.10">
    <property type="match status" value="1"/>
</dbReference>
<dbReference type="NCBIfam" id="TIGR02937">
    <property type="entry name" value="sigma70-ECF"/>
    <property type="match status" value="1"/>
</dbReference>
<dbReference type="Pfam" id="PF04542">
    <property type="entry name" value="Sigma70_r2"/>
    <property type="match status" value="1"/>
</dbReference>
<keyword evidence="4" id="KW-0804">Transcription</keyword>
<evidence type="ECO:0000259" key="6">
    <source>
        <dbReference type="Pfam" id="PF08281"/>
    </source>
</evidence>
<gene>
    <name evidence="7" type="ORF">SAMN05421578_10143</name>
</gene>
<accession>A0ABY1JJ96</accession>